<dbReference type="InterPro" id="IPR002156">
    <property type="entry name" value="RNaseH_domain"/>
</dbReference>
<dbReference type="Gene3D" id="3.60.10.10">
    <property type="entry name" value="Endonuclease/exonuclease/phosphatase"/>
    <property type="match status" value="1"/>
</dbReference>
<feature type="compositionally biased region" description="Acidic residues" evidence="2">
    <location>
        <begin position="477"/>
        <end position="496"/>
    </location>
</feature>
<dbReference type="GO" id="GO:0008270">
    <property type="term" value="F:zinc ion binding"/>
    <property type="evidence" value="ECO:0007669"/>
    <property type="project" value="UniProtKB-KW"/>
</dbReference>
<dbReference type="PROSITE" id="PS00028">
    <property type="entry name" value="ZINC_FINGER_C2H2_1"/>
    <property type="match status" value="1"/>
</dbReference>
<dbReference type="PROSITE" id="PS50879">
    <property type="entry name" value="RNASE_H_1"/>
    <property type="match status" value="1"/>
</dbReference>
<organism evidence="5 6">
    <name type="scientific">Symbiodinium microadriaticum</name>
    <name type="common">Dinoflagellate</name>
    <name type="synonym">Zooxanthella microadriatica</name>
    <dbReference type="NCBI Taxonomy" id="2951"/>
    <lineage>
        <taxon>Eukaryota</taxon>
        <taxon>Sar</taxon>
        <taxon>Alveolata</taxon>
        <taxon>Dinophyceae</taxon>
        <taxon>Suessiales</taxon>
        <taxon>Symbiodiniaceae</taxon>
        <taxon>Symbiodinium</taxon>
    </lineage>
</organism>
<proteinExistence type="predicted"/>
<dbReference type="InterPro" id="IPR013087">
    <property type="entry name" value="Znf_C2H2_type"/>
</dbReference>
<sequence length="2786" mass="310636">MDVLLPAIFVFKRWLGTIAIETSALISGALCTIAGVQLWALLACATAAAKSQTRVLRGTTGKLLVAFALCQGVCAAPDLSPRQPRTTVPRQTDLELWSSGQLTIREQLANAVAEQAYRRALHRSNGVAPPPDFYQQPAENNELPGVAQPQRHIHVTMWTATPYFEAETIDVELPFPLNLQTMKRALHESFEVIPDWASIVTPTIPQIGPDFASFVAYPGWLEQTERTVMVLDARCIEGPIFAFINEGQVTRAGVLQHISDFDLTEVEVFPFGSSLPLMAGSPIDPQPGGVLKVVPRGRVCEWEDDLLDRLDDDEVWDPECEIPSPVEGVFTLFQSTRDQIVFEEEPEQPRSYMDVARELFDDVNYLKFPEEEPARLAHGGRYIYRSVAVIDRDWAEDEEVSFVFVDLRGLACFTQWVKVPGRIFDPVAYYEDLQLPDPEGWTLSIGGGEPLGHNQVRVRNGEIIEMHLVPSDSLSTSEEEPTDEESDSEQGDDDTDDVFRSPSSTPSNMPGPNSPPRGPPPPRPVSRSRSPRREIGHHMREMTKISLVSCLLEHTESTCEPAEESSANTSNSGAALLPCSTPTFDLAVEHVPLPHFESEENKIFWTWPPDWLKFDVWTLPLKEATKKALETTIHWSQLLRGLPKDTKPEVHLFTDGSYYPKSNRSGYGVAILLKYANMIALFGVIGGQILGAPAPLWSFEAPPPLQAELVAITAALLWVGQSLAFFPASGVVVNFDCQVAGFSADGTWTACNEYSSRLHGLELLLRGRLGGALHFEYVKAHADNAWNELADVIAKSGANGNCNLPEPPESNCQAFLNTDLSWAAAEEYGRSSASWPDGPPGSFPIEEYKHTAPSTLQPSDLLPTRCMTPQKPEAHFSTKILSVNIQGLGNKAKYVEEQLNWRQCCLAFIQETKEGGGTCYSSHYLRLGTAADKHWGVAIWFHRQLGIATVNGLPLVVTEADVSILVKDKRLLVVQVKKVNVNIILFSGHCPHTGKPQERAKFLELFTSCLKAHAGATLILGGLDANARLPCGVEGHTGTLEYGEEDDAGHEVLRAMRLCQLWAPSTYEELHVGPSATYQHPSGPLHRIDFLLLGGLATTHQLRSIVAEDFDTANYNCDHWAVEATFDGLLQGSPAQSMLKRPVYDREKMLSKEGRQLIRQAIACYEQPDWSLPIDEHCRHFQNYVCGILSTHFMRNAQGPRASYISEEVWIARNHKLALKKKAKHRRFLWRKALQEAFLRWAGRSDEHLQTWIRKESVLYQLTASAIGLATKSIKARIAAAKNKLFADFAEQGQMTTSQLLQKAKRCGVGGRSRQTLTRELPLLLDATGKPADSREARDEIWLQYFSQQEHGQVISIEDLLQQRPVAQQLAAEVEWRLSDLPSVQEIEQGIRRIPRAKAMGLDLIPGEALQACPSQFALTLHPLFMKAATGLQQPLQWRGGVLYECWKKKGSWADVQNHRSLYISSVVGKLYHRLYRDKSQPQLQRALHELHLGSKRQAPMTYASLYILGHFRRCRKAKRSVGTLFLDTTAAYYAIIREAAMGEICFDSTVAWLCKRFSLEASAMHDMLSLIKEGGAMHAAGLSPGVRGVVRDLHHRTWFSTRHSTGQKVATTLAGSRPGESFADAVFSYIYGRVLRKIADKAASEDLFSQYFYDQEAGPFGNGTEGTAVTARDATWADDTAYPTDADTPGELMRKIVRLTTLVIQACHDFGMSPNLKRGKTALVLSLVGKGLQAVRRQYFGQQRDMLWLPDLQLSVHVTPQYIHLGGMLDMNVNMQAEKCRRLALAGNAYESGRRLLYQNRAITLPIRTKLFEITVQSTLHNLALWYPEGPAWQGLCDGYSRLLRRLLSVAVPGDRLFHIPLPMVHLLTDSWRLELFAMRQRMSLLRALICTGPELLWAVLQAEGKWLNVIQADLRKLREYDPTWPEVSAQCWPVWWHEIRNAPQRFKLQTKRCLQWIHKENKKSDMRIVGLWGLYRLACEINPEAATPTCLWTCRKCQRFFKTRGGLGAHFYKTHNRSADYRKCAVGTHCRACGKEFWSFARLSTHLSNSARCVSLLYQNGLTVESVLPGHGSREWRRLQVEQFTWAPNVHTAEAIADKAAARWSEVATEAYKTLCDIVNDKDRWNTVDSVQQDVMQHLQSRPLYPEEEISILERVAGDARDLRSAFRADDQDSESYAHVQNACEMLATALPVVPGQDQPTQPSGQTFREFQTRLQSIDWADLIAQCRRHCGTHDDVSVILGEAWETECASGSETSEVERCPDAGFVACMSVLVEHAADSPWRSMEHMVRVILSGRGQSEAALLYGPTGAATTARPPREVDEYQHQRGSRSRDSSARKSASPNLPGRQSIREISISRGGPFASSRPQTPSRETCLGGGGDQGSRMSSTGTPRRARRFPDERIKHMNYNGNSREGLNQGGSRFVASRPTTPRDAYLVGSDSDVGAGFKATPRSVSPSRDGSTKHIHLHGHFRDSLNEGGTFVSSRPQTPSREAYLGGAADVQGTPRLRGHRGGTFAAAPVQRAQLPGQLPSDEKSVELMRDLLYTFRSFKSGDQSSRSSQPSSSPRRQPSRDEGTRHPDVYGPFRASLNDGSTFVSSRSQTPSREAYLGGGDVPGTIDFKDILRPDIHRGGTFLGSSGQRAELQGYLSAGETEEKPLFDTLRESMRQGPTVWSSSRSTKPDYAFLQAGEDAVHDWKDVLRPELRRGGTFVSAGHGREKSSDFLSESGEGPLHFEDTLRQNLRQGGTFVSSRSDVIPFDHSRPFFRSPLSARYSPRRERSSSSSYE</sequence>
<feature type="region of interest" description="Disordered" evidence="2">
    <location>
        <begin position="2550"/>
        <end position="2612"/>
    </location>
</feature>
<evidence type="ECO:0008006" key="7">
    <source>
        <dbReference type="Google" id="ProtNLM"/>
    </source>
</evidence>
<evidence type="ECO:0000259" key="3">
    <source>
        <dbReference type="PROSITE" id="PS50157"/>
    </source>
</evidence>
<dbReference type="Proteomes" id="UP000186817">
    <property type="component" value="Unassembled WGS sequence"/>
</dbReference>
<dbReference type="PANTHER" id="PTHR19446">
    <property type="entry name" value="REVERSE TRANSCRIPTASES"/>
    <property type="match status" value="1"/>
</dbReference>
<feature type="compositionally biased region" description="Polar residues" evidence="2">
    <location>
        <begin position="2590"/>
        <end position="2604"/>
    </location>
</feature>
<feature type="compositionally biased region" description="Low complexity" evidence="2">
    <location>
        <begin position="501"/>
        <end position="511"/>
    </location>
</feature>
<keyword evidence="1" id="KW-0863">Zinc-finger</keyword>
<dbReference type="OrthoDB" id="432396at2759"/>
<name>A0A1Q9EZK0_SYMMI</name>
<feature type="domain" description="C2H2-type" evidence="3">
    <location>
        <begin position="1994"/>
        <end position="2022"/>
    </location>
</feature>
<feature type="domain" description="RNase H type-1" evidence="4">
    <location>
        <begin position="646"/>
        <end position="799"/>
    </location>
</feature>
<dbReference type="InterPro" id="IPR036691">
    <property type="entry name" value="Endo/exonu/phosph_ase_sf"/>
</dbReference>
<dbReference type="PROSITE" id="PS50157">
    <property type="entry name" value="ZINC_FINGER_C2H2_2"/>
    <property type="match status" value="1"/>
</dbReference>
<evidence type="ECO:0000256" key="1">
    <source>
        <dbReference type="PROSITE-ProRule" id="PRU00042"/>
    </source>
</evidence>
<feature type="region of interest" description="Disordered" evidence="2">
    <location>
        <begin position="2504"/>
        <end position="2533"/>
    </location>
</feature>
<dbReference type="EMBL" id="LSRX01000037">
    <property type="protein sequence ID" value="OLQ12850.1"/>
    <property type="molecule type" value="Genomic_DNA"/>
</dbReference>
<feature type="compositionally biased region" description="Pro residues" evidence="2">
    <location>
        <begin position="512"/>
        <end position="524"/>
    </location>
</feature>
<feature type="compositionally biased region" description="Basic and acidic residues" evidence="2">
    <location>
        <begin position="2318"/>
        <end position="2338"/>
    </location>
</feature>
<dbReference type="InterPro" id="IPR036397">
    <property type="entry name" value="RNaseH_sf"/>
</dbReference>
<dbReference type="Gene3D" id="3.30.420.10">
    <property type="entry name" value="Ribonuclease H-like superfamily/Ribonuclease H"/>
    <property type="match status" value="1"/>
</dbReference>
<feature type="compositionally biased region" description="Basic and acidic residues" evidence="2">
    <location>
        <begin position="2570"/>
        <end position="2580"/>
    </location>
</feature>
<feature type="region of interest" description="Disordered" evidence="2">
    <location>
        <begin position="2758"/>
        <end position="2786"/>
    </location>
</feature>
<keyword evidence="6" id="KW-1185">Reference proteome</keyword>
<evidence type="ECO:0000259" key="4">
    <source>
        <dbReference type="PROSITE" id="PS50879"/>
    </source>
</evidence>
<feature type="region of interest" description="Disordered" evidence="2">
    <location>
        <begin position="468"/>
        <end position="539"/>
    </location>
</feature>
<comment type="caution">
    <text evidence="5">The sequence shown here is derived from an EMBL/GenBank/DDBJ whole genome shotgun (WGS) entry which is preliminary data.</text>
</comment>
<evidence type="ECO:0000313" key="5">
    <source>
        <dbReference type="EMBL" id="OLQ12850.1"/>
    </source>
</evidence>
<protein>
    <recommendedName>
        <fullName evidence="7">RNase H type-1 domain-containing protein</fullName>
    </recommendedName>
</protein>
<keyword evidence="1" id="KW-0479">Metal-binding</keyword>
<feature type="compositionally biased region" description="Low complexity" evidence="2">
    <location>
        <begin position="2555"/>
        <end position="2568"/>
    </location>
</feature>
<evidence type="ECO:0000313" key="6">
    <source>
        <dbReference type="Proteomes" id="UP000186817"/>
    </source>
</evidence>
<dbReference type="GO" id="GO:0004523">
    <property type="term" value="F:RNA-DNA hybrid ribonuclease activity"/>
    <property type="evidence" value="ECO:0007669"/>
    <property type="project" value="InterPro"/>
</dbReference>
<dbReference type="GO" id="GO:0003676">
    <property type="term" value="F:nucleic acid binding"/>
    <property type="evidence" value="ECO:0007669"/>
    <property type="project" value="InterPro"/>
</dbReference>
<dbReference type="InterPro" id="IPR012337">
    <property type="entry name" value="RNaseH-like_sf"/>
</dbReference>
<dbReference type="SUPFAM" id="SSF53098">
    <property type="entry name" value="Ribonuclease H-like"/>
    <property type="match status" value="1"/>
</dbReference>
<accession>A0A1Q9EZK0</accession>
<gene>
    <name evidence="5" type="ORF">AK812_SmicGene3200</name>
</gene>
<feature type="region of interest" description="Disordered" evidence="2">
    <location>
        <begin position="2711"/>
        <end position="2730"/>
    </location>
</feature>
<keyword evidence="1" id="KW-0862">Zinc</keyword>
<evidence type="ECO:0000256" key="2">
    <source>
        <dbReference type="SAM" id="MobiDB-lite"/>
    </source>
</evidence>
<feature type="region of interest" description="Disordered" evidence="2">
    <location>
        <begin position="2311"/>
        <end position="2426"/>
    </location>
</feature>
<reference evidence="5 6" key="1">
    <citation type="submission" date="2016-02" db="EMBL/GenBank/DDBJ databases">
        <title>Genome analysis of coral dinoflagellate symbionts highlights evolutionary adaptations to a symbiotic lifestyle.</title>
        <authorList>
            <person name="Aranda M."/>
            <person name="Li Y."/>
            <person name="Liew Y.J."/>
            <person name="Baumgarten S."/>
            <person name="Simakov O."/>
            <person name="Wilson M."/>
            <person name="Piel J."/>
            <person name="Ashoor H."/>
            <person name="Bougouffa S."/>
            <person name="Bajic V.B."/>
            <person name="Ryu T."/>
            <person name="Ravasi T."/>
            <person name="Bayer T."/>
            <person name="Micklem G."/>
            <person name="Kim H."/>
            <person name="Bhak J."/>
            <person name="Lajeunesse T.C."/>
            <person name="Voolstra C.R."/>
        </authorList>
    </citation>
    <scope>NUCLEOTIDE SEQUENCE [LARGE SCALE GENOMIC DNA]</scope>
    <source>
        <strain evidence="5 6">CCMP2467</strain>
    </source>
</reference>
<dbReference type="SUPFAM" id="SSF56219">
    <property type="entry name" value="DNase I-like"/>
    <property type="match status" value="1"/>
</dbReference>